<dbReference type="HOGENOM" id="CLU_636203_0_0_1"/>
<dbReference type="Gene3D" id="3.20.20.190">
    <property type="entry name" value="Phosphatidylinositol (PI) phosphodiesterase"/>
    <property type="match status" value="1"/>
</dbReference>
<dbReference type="InterPro" id="IPR030395">
    <property type="entry name" value="GP_PDE_dom"/>
</dbReference>
<dbReference type="VEuPathDB" id="MicrosporidiaDB:H312_03066"/>
<dbReference type="PANTHER" id="PTHR22958">
    <property type="entry name" value="GLYCEROPHOSPHORYL DIESTER PHOSPHODIESTERASE"/>
    <property type="match status" value="1"/>
</dbReference>
<dbReference type="PANTHER" id="PTHR22958:SF1">
    <property type="entry name" value="GLYCEROPHOSPHOCHOLINE PHOSPHODIESTERASE GPCPD1"/>
    <property type="match status" value="1"/>
</dbReference>
<dbReference type="STRING" id="1288291.A0A059EXI1"/>
<dbReference type="InterPro" id="IPR051578">
    <property type="entry name" value="GDPD"/>
</dbReference>
<protein>
    <recommendedName>
        <fullName evidence="2">GP-PDE domain-containing protein</fullName>
    </recommendedName>
</protein>
<dbReference type="GO" id="GO:0046475">
    <property type="term" value="P:glycerophospholipid catabolic process"/>
    <property type="evidence" value="ECO:0007669"/>
    <property type="project" value="TreeGrafter"/>
</dbReference>
<evidence type="ECO:0000313" key="4">
    <source>
        <dbReference type="Proteomes" id="UP000030655"/>
    </source>
</evidence>
<dbReference type="SUPFAM" id="SSF51695">
    <property type="entry name" value="PLC-like phosphodiesterases"/>
    <property type="match status" value="1"/>
</dbReference>
<dbReference type="GO" id="GO:0008081">
    <property type="term" value="F:phosphoric diester hydrolase activity"/>
    <property type="evidence" value="ECO:0007669"/>
    <property type="project" value="InterPro"/>
</dbReference>
<dbReference type="Proteomes" id="UP000030655">
    <property type="component" value="Unassembled WGS sequence"/>
</dbReference>
<name>A0A059EXI1_9MICR</name>
<evidence type="ECO:0000259" key="2">
    <source>
        <dbReference type="PROSITE" id="PS51704"/>
    </source>
</evidence>
<keyword evidence="4" id="KW-1185">Reference proteome</keyword>
<reference evidence="4" key="1">
    <citation type="submission" date="2013-02" db="EMBL/GenBank/DDBJ databases">
        <authorList>
            <consortium name="The Broad Institute Genome Sequencing Platform"/>
            <person name="Cuomo C."/>
            <person name="Becnel J."/>
            <person name="Sanscrainte N."/>
            <person name="Walker B."/>
            <person name="Young S.K."/>
            <person name="Zeng Q."/>
            <person name="Gargeya S."/>
            <person name="Fitzgerald M."/>
            <person name="Haas B."/>
            <person name="Abouelleil A."/>
            <person name="Alvarado L."/>
            <person name="Arachchi H.M."/>
            <person name="Berlin A.M."/>
            <person name="Chapman S.B."/>
            <person name="Dewar J."/>
            <person name="Goldberg J."/>
            <person name="Griggs A."/>
            <person name="Gujja S."/>
            <person name="Hansen M."/>
            <person name="Howarth C."/>
            <person name="Imamovic A."/>
            <person name="Larimer J."/>
            <person name="McCowan C."/>
            <person name="Murphy C."/>
            <person name="Neiman D."/>
            <person name="Pearson M."/>
            <person name="Priest M."/>
            <person name="Roberts A."/>
            <person name="Saif S."/>
            <person name="Shea T."/>
            <person name="Sisk P."/>
            <person name="Sykes S."/>
            <person name="Wortman J."/>
            <person name="Nusbaum C."/>
            <person name="Birren B."/>
        </authorList>
    </citation>
    <scope>NUCLEOTIDE SEQUENCE [LARGE SCALE GENOMIC DNA]</scope>
    <source>
        <strain evidence="4">PRA339</strain>
    </source>
</reference>
<dbReference type="PROSITE" id="PS50007">
    <property type="entry name" value="PIPLC_X_DOMAIN"/>
    <property type="match status" value="1"/>
</dbReference>
<reference evidence="3 4" key="2">
    <citation type="submission" date="2014-03" db="EMBL/GenBank/DDBJ databases">
        <title>The Genome Sequence of Anncaliia algerae insect isolate PRA339.</title>
        <authorList>
            <consortium name="The Broad Institute Genome Sequencing Platform"/>
            <consortium name="The Broad Institute Genome Sequencing Center for Infectious Disease"/>
            <person name="Cuomo C."/>
            <person name="Becnel J."/>
            <person name="Sanscrainte N."/>
            <person name="Walker B."/>
            <person name="Young S.K."/>
            <person name="Zeng Q."/>
            <person name="Gargeya S."/>
            <person name="Fitzgerald M."/>
            <person name="Haas B."/>
            <person name="Abouelleil A."/>
            <person name="Alvarado L."/>
            <person name="Arachchi H.M."/>
            <person name="Berlin A.M."/>
            <person name="Chapman S.B."/>
            <person name="Dewar J."/>
            <person name="Goldberg J."/>
            <person name="Griggs A."/>
            <person name="Gujja S."/>
            <person name="Hansen M."/>
            <person name="Howarth C."/>
            <person name="Imamovic A."/>
            <person name="Larimer J."/>
            <person name="McCowan C."/>
            <person name="Murphy C."/>
            <person name="Neiman D."/>
            <person name="Pearson M."/>
            <person name="Priest M."/>
            <person name="Roberts A."/>
            <person name="Saif S."/>
            <person name="Shea T."/>
            <person name="Sisk P."/>
            <person name="Sykes S."/>
            <person name="Wortman J."/>
            <person name="Nusbaum C."/>
            <person name="Birren B."/>
        </authorList>
    </citation>
    <scope>NUCLEOTIDE SEQUENCE [LARGE SCALE GENOMIC DNA]</scope>
    <source>
        <strain evidence="3 4">PRA339</strain>
    </source>
</reference>
<dbReference type="InterPro" id="IPR017946">
    <property type="entry name" value="PLC-like_Pdiesterase_TIM-brl"/>
</dbReference>
<accession>A0A059EXI1</accession>
<evidence type="ECO:0000256" key="1">
    <source>
        <dbReference type="ARBA" id="ARBA00022801"/>
    </source>
</evidence>
<evidence type="ECO:0000313" key="3">
    <source>
        <dbReference type="EMBL" id="KCZ79542.1"/>
    </source>
</evidence>
<dbReference type="EMBL" id="KK365259">
    <property type="protein sequence ID" value="KCZ79542.1"/>
    <property type="molecule type" value="Genomic_DNA"/>
</dbReference>
<organism evidence="3 4">
    <name type="scientific">Anncaliia algerae PRA339</name>
    <dbReference type="NCBI Taxonomy" id="1288291"/>
    <lineage>
        <taxon>Eukaryota</taxon>
        <taxon>Fungi</taxon>
        <taxon>Fungi incertae sedis</taxon>
        <taxon>Microsporidia</taxon>
        <taxon>Tubulinosematoidea</taxon>
        <taxon>Tubulinosematidae</taxon>
        <taxon>Anncaliia</taxon>
    </lineage>
</organism>
<gene>
    <name evidence="3" type="ORF">H312_03066</name>
</gene>
<proteinExistence type="predicted"/>
<feature type="domain" description="GP-PDE" evidence="2">
    <location>
        <begin position="141"/>
        <end position="404"/>
    </location>
</feature>
<dbReference type="Pfam" id="PF03009">
    <property type="entry name" value="GDPD"/>
    <property type="match status" value="1"/>
</dbReference>
<keyword evidence="1" id="KW-0378">Hydrolase</keyword>
<dbReference type="OrthoDB" id="197419at2759"/>
<dbReference type="PROSITE" id="PS51704">
    <property type="entry name" value="GP_PDE"/>
    <property type="match status" value="1"/>
</dbReference>
<dbReference type="AlphaFoldDB" id="A0A059EXI1"/>
<sequence length="406" mass="46831">MQLPNIDILETTSKEKFQKIFNKMIMAEDDLTSFEKLMGISEKDTCVWIKKIKIITEDTILAVSVLSASAIIEPLVKIEKGVFEGFAFHEESAFTRIILHYSDALKEIAITDSEFIGPNLSVKIEKYEFKFEETEKIANKTVFIGHRGSGMTNISEYYIENTFHAFRNAFNRGAKWVELDVQLTKDEVPVIFHNLYVMVDDKKIPVASLNYEELKIYHEEKYYFSNNESKLTTLKEVLNHFDSFGFNVEIKYPMFHESIDIHDYQYMDPLNYVRKIVGNINFENKKIFFSSFNPQIIFALKLLDLKKPIYFLLDSTENITDVHHANSLLNAILFAKTLNIAGIVVVDTHLSGDCSELINFLHSLNLKILTYGDNINNPDEAKRLMSYGIDGIITDNLDSFPHYLSE</sequence>